<dbReference type="EMBL" id="CP006651">
    <property type="protein sequence ID" value="AGT10674.1"/>
    <property type="molecule type" value="Genomic_DNA"/>
</dbReference>
<keyword evidence="2" id="KW-0274">FAD</keyword>
<dbReference type="PATRIC" id="fig|1367847.3.peg.3603"/>
<evidence type="ECO:0000259" key="4">
    <source>
        <dbReference type="Pfam" id="PF05199"/>
    </source>
</evidence>
<dbReference type="PANTHER" id="PTHR11552:SF152">
    <property type="entry name" value="OXIDASE (CODA), PUTATIVE (AFU_ORTHOLOGUE AFUA_8G04090)-RELATED"/>
    <property type="match status" value="1"/>
</dbReference>
<name>S5XT68_PARAH</name>
<dbReference type="KEGG" id="pami:JCM7686_pAMI1p088"/>
<feature type="domain" description="Glucose-methanol-choline oxidoreductase C-terminal" evidence="4">
    <location>
        <begin position="346"/>
        <end position="482"/>
    </location>
</feature>
<dbReference type="InterPro" id="IPR000172">
    <property type="entry name" value="GMC_OxRdtase_N"/>
</dbReference>
<dbReference type="HOGENOM" id="CLU_002865_7_1_5"/>
<accession>S5XT68</accession>
<dbReference type="Gene3D" id="3.30.410.40">
    <property type="match status" value="1"/>
</dbReference>
<dbReference type="RefSeq" id="WP_020952821.1">
    <property type="nucleotide sequence ID" value="NC_022042.1"/>
</dbReference>
<dbReference type="GO" id="GO:0033713">
    <property type="term" value="F:choline:oxygen 1-oxidoreductase activity"/>
    <property type="evidence" value="ECO:0007669"/>
    <property type="project" value="UniProtKB-EC"/>
</dbReference>
<dbReference type="PIRSF" id="PIRSF000137">
    <property type="entry name" value="Alcohol_oxidase"/>
    <property type="match status" value="1"/>
</dbReference>
<dbReference type="Proteomes" id="UP000015480">
    <property type="component" value="Plasmid pAMI1"/>
</dbReference>
<gene>
    <name evidence="5" type="ORF">JCM7686_pAMI1p088</name>
</gene>
<evidence type="ECO:0000313" key="6">
    <source>
        <dbReference type="Proteomes" id="UP000015480"/>
    </source>
</evidence>
<feature type="binding site" evidence="2">
    <location>
        <position position="201"/>
    </location>
    <ligand>
        <name>FAD</name>
        <dbReference type="ChEBI" id="CHEBI:57692"/>
    </ligand>
</feature>
<feature type="binding site" evidence="2">
    <location>
        <position position="81"/>
    </location>
    <ligand>
        <name>FAD</name>
        <dbReference type="ChEBI" id="CHEBI:57692"/>
    </ligand>
</feature>
<feature type="domain" description="Glucose-methanol-choline oxidoreductase N-terminal" evidence="3">
    <location>
        <begin position="4"/>
        <end position="275"/>
    </location>
</feature>
<dbReference type="PANTHER" id="PTHR11552">
    <property type="entry name" value="GLUCOSE-METHANOL-CHOLINE GMC OXIDOREDUCTASE"/>
    <property type="match status" value="1"/>
</dbReference>
<dbReference type="Pfam" id="PF05199">
    <property type="entry name" value="GMC_oxred_C"/>
    <property type="match status" value="1"/>
</dbReference>
<keyword evidence="5" id="KW-0614">Plasmid</keyword>
<comment type="cofactor">
    <cofactor evidence="2">
        <name>FAD</name>
        <dbReference type="ChEBI" id="CHEBI:57692"/>
    </cofactor>
</comment>
<dbReference type="Pfam" id="PF00732">
    <property type="entry name" value="GMC_oxred_N"/>
    <property type="match status" value="1"/>
</dbReference>
<dbReference type="InterPro" id="IPR007867">
    <property type="entry name" value="GMC_OxRtase_C"/>
</dbReference>
<geneLocation type="plasmid" evidence="5 6">
    <name>pAMI1</name>
</geneLocation>
<organism evidence="5 6">
    <name type="scientific">Paracoccus aminophilus JCM 7686</name>
    <dbReference type="NCBI Taxonomy" id="1367847"/>
    <lineage>
        <taxon>Bacteria</taxon>
        <taxon>Pseudomonadati</taxon>
        <taxon>Pseudomonadota</taxon>
        <taxon>Alphaproteobacteria</taxon>
        <taxon>Rhodobacterales</taxon>
        <taxon>Paracoccaceae</taxon>
        <taxon>Paracoccus</taxon>
    </lineage>
</organism>
<evidence type="ECO:0000256" key="1">
    <source>
        <dbReference type="ARBA" id="ARBA00010790"/>
    </source>
</evidence>
<dbReference type="Gene3D" id="3.50.50.60">
    <property type="entry name" value="FAD/NAD(P)-binding domain"/>
    <property type="match status" value="1"/>
</dbReference>
<keyword evidence="5" id="KW-0560">Oxidoreductase</keyword>
<comment type="similarity">
    <text evidence="1">Belongs to the GMC oxidoreductase family.</text>
</comment>
<dbReference type="EC" id="1.1.3.17" evidence="5"/>
<protein>
    <submittedName>
        <fullName evidence="5">Glucose-methanol-choline oxidoreductase</fullName>
        <ecNumber evidence="5">1.1.3.17</ecNumber>
    </submittedName>
</protein>
<dbReference type="AlphaFoldDB" id="S5XT68"/>
<proteinExistence type="inferred from homology"/>
<dbReference type="InterPro" id="IPR036188">
    <property type="entry name" value="FAD/NAD-bd_sf"/>
</dbReference>
<dbReference type="SUPFAM" id="SSF51905">
    <property type="entry name" value="FAD/NAD(P)-binding domain"/>
    <property type="match status" value="1"/>
</dbReference>
<dbReference type="OrthoDB" id="9785276at2"/>
<evidence type="ECO:0000313" key="5">
    <source>
        <dbReference type="EMBL" id="AGT10674.1"/>
    </source>
</evidence>
<reference evidence="5 6" key="1">
    <citation type="journal article" date="2014" name="BMC Genomics">
        <title>Architecture and functions of a multipartite genome of the methylotrophic bacterium Paracoccus aminophilus JCM 7686, containing primary and secondary chromids.</title>
        <authorList>
            <person name="Dziewit L."/>
            <person name="Czarnecki J."/>
            <person name="Wibberg D."/>
            <person name="Radlinska M."/>
            <person name="Mrozek P."/>
            <person name="Szymczak M."/>
            <person name="Schluter A."/>
            <person name="Puhler A."/>
            <person name="Bartosik D."/>
        </authorList>
    </citation>
    <scope>NUCLEOTIDE SEQUENCE [LARGE SCALE GENOMIC DNA]</scope>
    <source>
        <strain evidence="5">JCM 7686</strain>
        <plasmid evidence="6">Plasmid pAMI1</plasmid>
    </source>
</reference>
<dbReference type="GO" id="GO:0050660">
    <property type="term" value="F:flavin adenine dinucleotide binding"/>
    <property type="evidence" value="ECO:0007669"/>
    <property type="project" value="InterPro"/>
</dbReference>
<evidence type="ECO:0000256" key="2">
    <source>
        <dbReference type="PIRSR" id="PIRSR000137-2"/>
    </source>
</evidence>
<dbReference type="SUPFAM" id="SSF54373">
    <property type="entry name" value="FAD-linked reductases, C-terminal domain"/>
    <property type="match status" value="1"/>
</dbReference>
<sequence>MQSYDYIVIGGGGAGAVLARVLAEKISGTVALLEAGPVDDLPAIHDLARFSELGETAIARNLPVVLPEGQRARFLMPTSRVLGGSTSRNTCIWFRPPARDFAEWEAKGAEGWGPEEATRLFEALEARIAIESEAPDAPGHRVMWEAVRESGFDEIDFATEMREGIGRYRFSKTGAARQSSAAAFLRGPLPANLHVLTETEVSRLRLDADHRIEAVETNRGAFTARAEVILSAGAIDTARLLLLSGIGPAEELAALGIAPRVDLPGVGRHLLDHPAAALNLRATRPTGRDAFWNYIGVLFANVADPGDWPDIEIQFGPELYDRQTLQAGYPTAEDGFTAYLSVNRARSEGSVRLTAADVAAPLRIETDFFSDPDGYDLRVMTEGLRLVRRVFAAPAFDGWRAEELAPGADATDDATLGAFARETALTGYHPAGTAKMGAGSDPLAVVDSKLRVRGCANLRVADASVMPTMVSVNIAATVMLIGMKAAELLAE</sequence>
<evidence type="ECO:0000259" key="3">
    <source>
        <dbReference type="Pfam" id="PF00732"/>
    </source>
</evidence>
<dbReference type="InterPro" id="IPR012132">
    <property type="entry name" value="GMC_OxRdtase"/>
</dbReference>
<keyword evidence="2" id="KW-0285">Flavoprotein</keyword>
<keyword evidence="6" id="KW-1185">Reference proteome</keyword>